<gene>
    <name evidence="1" type="ORF">PPENT_87.1.T1010005</name>
</gene>
<evidence type="ECO:0000313" key="1">
    <source>
        <dbReference type="EMBL" id="CAD8192167.1"/>
    </source>
</evidence>
<accession>A0A8S1WTP0</accession>
<name>A0A8S1WTP0_9CILI</name>
<protein>
    <submittedName>
        <fullName evidence="1">Uncharacterized protein</fullName>
    </submittedName>
</protein>
<organism evidence="1 2">
    <name type="scientific">Paramecium pentaurelia</name>
    <dbReference type="NCBI Taxonomy" id="43138"/>
    <lineage>
        <taxon>Eukaryota</taxon>
        <taxon>Sar</taxon>
        <taxon>Alveolata</taxon>
        <taxon>Ciliophora</taxon>
        <taxon>Intramacronucleata</taxon>
        <taxon>Oligohymenophorea</taxon>
        <taxon>Peniculida</taxon>
        <taxon>Parameciidae</taxon>
        <taxon>Paramecium</taxon>
    </lineage>
</organism>
<proteinExistence type="predicted"/>
<sequence length="234" mass="28455">MKQQTKSQIQRISQLDLFNYIILQLFNLKECKIIQYREKIINYIFRRGLFYTTNFRKSGQRIDGQISNYKKIGIIEDQIKFDFAKSQRQLEVSDSMKIEIQRFLMLKQMDDNIFKTNQFKNKEFIIYIIWITIHTWNGQFNYIYNDKQPLQIYDNKLVIKYLEKILFIQASLCSIRQAKFQTINSKKQAIKLKKSLNMKNLQKTQRKYQDLLAQKFLNFQNFNSLLIVQIPHFW</sequence>
<keyword evidence="2" id="KW-1185">Reference proteome</keyword>
<dbReference type="EMBL" id="CAJJDO010000101">
    <property type="protein sequence ID" value="CAD8192167.1"/>
    <property type="molecule type" value="Genomic_DNA"/>
</dbReference>
<evidence type="ECO:0000313" key="2">
    <source>
        <dbReference type="Proteomes" id="UP000689195"/>
    </source>
</evidence>
<dbReference type="Proteomes" id="UP000689195">
    <property type="component" value="Unassembled WGS sequence"/>
</dbReference>
<dbReference type="AlphaFoldDB" id="A0A8S1WTP0"/>
<reference evidence="1" key="1">
    <citation type="submission" date="2021-01" db="EMBL/GenBank/DDBJ databases">
        <authorList>
            <consortium name="Genoscope - CEA"/>
            <person name="William W."/>
        </authorList>
    </citation>
    <scope>NUCLEOTIDE SEQUENCE</scope>
</reference>
<comment type="caution">
    <text evidence="1">The sequence shown here is derived from an EMBL/GenBank/DDBJ whole genome shotgun (WGS) entry which is preliminary data.</text>
</comment>